<keyword evidence="2" id="KW-0489">Methyltransferase</keyword>
<dbReference type="AlphaFoldDB" id="A0A0B1PAR6"/>
<dbReference type="OMA" id="HQNVGWE"/>
<dbReference type="PROSITE" id="PS50280">
    <property type="entry name" value="SET"/>
    <property type="match status" value="1"/>
</dbReference>
<protein>
    <submittedName>
        <fullName evidence="2">Putative histone lysine methyltransferase set7 protein</fullName>
    </submittedName>
</protein>
<evidence type="ECO:0000313" key="3">
    <source>
        <dbReference type="Proteomes" id="UP000030854"/>
    </source>
</evidence>
<dbReference type="GO" id="GO:0008168">
    <property type="term" value="F:methyltransferase activity"/>
    <property type="evidence" value="ECO:0007669"/>
    <property type="project" value="UniProtKB-KW"/>
</dbReference>
<dbReference type="Proteomes" id="UP000030854">
    <property type="component" value="Unassembled WGS sequence"/>
</dbReference>
<name>A0A0B1PAR6_UNCNE</name>
<reference evidence="2 3" key="1">
    <citation type="journal article" date="2014" name="BMC Genomics">
        <title>Adaptive genomic structural variation in the grape powdery mildew pathogen, Erysiphe necator.</title>
        <authorList>
            <person name="Jones L."/>
            <person name="Riaz S."/>
            <person name="Morales-Cruz A."/>
            <person name="Amrine K.C."/>
            <person name="McGuire B."/>
            <person name="Gubler W.D."/>
            <person name="Walker M.A."/>
            <person name="Cantu D."/>
        </authorList>
    </citation>
    <scope>NUCLEOTIDE SEQUENCE [LARGE SCALE GENOMIC DNA]</scope>
    <source>
        <strain evidence="3">c</strain>
    </source>
</reference>
<dbReference type="OrthoDB" id="3180714at2759"/>
<dbReference type="STRING" id="52586.A0A0B1PAR6"/>
<evidence type="ECO:0000313" key="2">
    <source>
        <dbReference type="EMBL" id="KHJ33749.1"/>
    </source>
</evidence>
<dbReference type="Pfam" id="PF00856">
    <property type="entry name" value="SET"/>
    <property type="match status" value="1"/>
</dbReference>
<dbReference type="SUPFAM" id="SSF82199">
    <property type="entry name" value="SET domain"/>
    <property type="match status" value="1"/>
</dbReference>
<keyword evidence="3" id="KW-1185">Reference proteome</keyword>
<dbReference type="InterPro" id="IPR001214">
    <property type="entry name" value="SET_dom"/>
</dbReference>
<dbReference type="InterPro" id="IPR046341">
    <property type="entry name" value="SET_dom_sf"/>
</dbReference>
<dbReference type="GO" id="GO:0032259">
    <property type="term" value="P:methylation"/>
    <property type="evidence" value="ECO:0007669"/>
    <property type="project" value="UniProtKB-KW"/>
</dbReference>
<feature type="domain" description="SET" evidence="1">
    <location>
        <begin position="12"/>
        <end position="144"/>
    </location>
</feature>
<sequence length="176" mass="20088">MSSIKQPAKQIEGIPMIRSTHLMLVMNTPKGRGVFASEDIPARSILEVSPVLVLNPKENEEHIRKTNLYNYTYNWPYPTLSALVENGKNSSMQTQAIILGLGSMFNHSAQEHNVGWKRDVQNMIITYWTLRDVKAGEELCIHYGHRLTFKDTDALLDTESEDSWISLLSDSYFELD</sequence>
<dbReference type="HOGENOM" id="CLU_124044_0_0_1"/>
<evidence type="ECO:0000259" key="1">
    <source>
        <dbReference type="PROSITE" id="PS50280"/>
    </source>
</evidence>
<keyword evidence="2" id="KW-0808">Transferase</keyword>
<gene>
    <name evidence="2" type="ORF">EV44_g1301</name>
</gene>
<accession>A0A0B1PAR6</accession>
<dbReference type="CDD" id="cd10540">
    <property type="entry name" value="SET_SpSet7-like"/>
    <property type="match status" value="1"/>
</dbReference>
<proteinExistence type="predicted"/>
<dbReference type="EMBL" id="JNVN01001255">
    <property type="protein sequence ID" value="KHJ33749.1"/>
    <property type="molecule type" value="Genomic_DNA"/>
</dbReference>
<comment type="caution">
    <text evidence="2">The sequence shown here is derived from an EMBL/GenBank/DDBJ whole genome shotgun (WGS) entry which is preliminary data.</text>
</comment>
<organism evidence="2 3">
    <name type="scientific">Uncinula necator</name>
    <name type="common">Grape powdery mildew</name>
    <dbReference type="NCBI Taxonomy" id="52586"/>
    <lineage>
        <taxon>Eukaryota</taxon>
        <taxon>Fungi</taxon>
        <taxon>Dikarya</taxon>
        <taxon>Ascomycota</taxon>
        <taxon>Pezizomycotina</taxon>
        <taxon>Leotiomycetes</taxon>
        <taxon>Erysiphales</taxon>
        <taxon>Erysiphaceae</taxon>
        <taxon>Erysiphe</taxon>
    </lineage>
</organism>
<dbReference type="Gene3D" id="2.170.270.10">
    <property type="entry name" value="SET domain"/>
    <property type="match status" value="1"/>
</dbReference>
<dbReference type="SMART" id="SM00317">
    <property type="entry name" value="SET"/>
    <property type="match status" value="1"/>
</dbReference>